<feature type="compositionally biased region" description="Pro residues" evidence="1">
    <location>
        <begin position="30"/>
        <end position="48"/>
    </location>
</feature>
<reference evidence="3 4" key="1">
    <citation type="submission" date="2019-01" db="EMBL/GenBank/DDBJ databases">
        <title>Lactibacter flavus gen. nov., sp. nov., a novel bacterium of the family Propionibacteriaceae isolated from raw milk and dairy products.</title>
        <authorList>
            <person name="Huptas C."/>
            <person name="Wenning M."/>
            <person name="Breitenwieser F."/>
            <person name="Doll E."/>
            <person name="Von Neubeck M."/>
            <person name="Busse H.-J."/>
            <person name="Scherer S."/>
        </authorList>
    </citation>
    <scope>NUCLEOTIDE SEQUENCE [LARGE SCALE GENOMIC DNA]</scope>
    <source>
        <strain evidence="3 4">KCTC 33808</strain>
    </source>
</reference>
<protein>
    <submittedName>
        <fullName evidence="3">Uncharacterized protein</fullName>
    </submittedName>
</protein>
<name>A0A4Q9KHB8_9ACTN</name>
<evidence type="ECO:0000313" key="3">
    <source>
        <dbReference type="EMBL" id="TBT88432.1"/>
    </source>
</evidence>
<dbReference type="PRINTS" id="PR01217">
    <property type="entry name" value="PRICHEXTENSN"/>
</dbReference>
<evidence type="ECO:0000256" key="2">
    <source>
        <dbReference type="SAM" id="Phobius"/>
    </source>
</evidence>
<sequence length="321" mass="33517">MANWTDGPEYAPTHRPDVFVEPDATRLPDLAPPDVPATAPEPPAPPHQPTYAAPDAAPLDAVAPPSAPTRDPHQAFDVASTPMTSWSPRTLPPPDGEPVPLAPPEGAPPIPAPIPQMGPDGYPALPPPASAWGHARAPQAPGRPVDAPPPWAPQQPFPPGAPPPLSNVPGPPPTWPPAQVNPGGFPQPGPAPWERPGAPRRFEPVTVGAIARNTTPAVLITLGVGALVAPLSLALLFVASVLAVRVRYRRRVVGRVFSGSILGSFLLGLIGQFSYYGALDLFTWYDASTGWAQLACLALVIVVPLIVGDAMRRGEPPEEGL</sequence>
<dbReference type="Proteomes" id="UP000292373">
    <property type="component" value="Unassembled WGS sequence"/>
</dbReference>
<feature type="compositionally biased region" description="Pro residues" evidence="1">
    <location>
        <begin position="146"/>
        <end position="176"/>
    </location>
</feature>
<feature type="compositionally biased region" description="Basic and acidic residues" evidence="1">
    <location>
        <begin position="12"/>
        <end position="26"/>
    </location>
</feature>
<keyword evidence="2" id="KW-1133">Transmembrane helix</keyword>
<organism evidence="3 4">
    <name type="scientific">Propioniciclava sinopodophylli</name>
    <dbReference type="NCBI Taxonomy" id="1837344"/>
    <lineage>
        <taxon>Bacteria</taxon>
        <taxon>Bacillati</taxon>
        <taxon>Actinomycetota</taxon>
        <taxon>Actinomycetes</taxon>
        <taxon>Propionibacteriales</taxon>
        <taxon>Propionibacteriaceae</taxon>
        <taxon>Propioniciclava</taxon>
    </lineage>
</organism>
<proteinExistence type="predicted"/>
<dbReference type="AlphaFoldDB" id="A0A4Q9KHB8"/>
<evidence type="ECO:0000313" key="4">
    <source>
        <dbReference type="Proteomes" id="UP000292373"/>
    </source>
</evidence>
<evidence type="ECO:0000256" key="1">
    <source>
        <dbReference type="SAM" id="MobiDB-lite"/>
    </source>
</evidence>
<feature type="compositionally biased region" description="Low complexity" evidence="1">
    <location>
        <begin position="49"/>
        <end position="64"/>
    </location>
</feature>
<accession>A0A4Q9KHB8</accession>
<feature type="transmembrane region" description="Helical" evidence="2">
    <location>
        <begin position="256"/>
        <end position="278"/>
    </location>
</feature>
<gene>
    <name evidence="3" type="ORF">ET989_00250</name>
</gene>
<keyword evidence="2" id="KW-0812">Transmembrane</keyword>
<feature type="transmembrane region" description="Helical" evidence="2">
    <location>
        <begin position="290"/>
        <end position="307"/>
    </location>
</feature>
<dbReference type="EMBL" id="SDMQ01000001">
    <property type="protein sequence ID" value="TBT88432.1"/>
    <property type="molecule type" value="Genomic_DNA"/>
</dbReference>
<comment type="caution">
    <text evidence="3">The sequence shown here is derived from an EMBL/GenBank/DDBJ whole genome shotgun (WGS) entry which is preliminary data.</text>
</comment>
<dbReference type="RefSeq" id="WP_131166563.1">
    <property type="nucleotide sequence ID" value="NZ_SDMQ01000001.1"/>
</dbReference>
<feature type="transmembrane region" description="Helical" evidence="2">
    <location>
        <begin position="217"/>
        <end position="244"/>
    </location>
</feature>
<keyword evidence="4" id="KW-1185">Reference proteome</keyword>
<keyword evidence="2" id="KW-0472">Membrane</keyword>
<feature type="compositionally biased region" description="Pro residues" evidence="1">
    <location>
        <begin position="90"/>
        <end position="116"/>
    </location>
</feature>
<feature type="region of interest" description="Disordered" evidence="1">
    <location>
        <begin position="1"/>
        <end position="198"/>
    </location>
</feature>